<comment type="caution">
    <text evidence="8">The sequence shown here is derived from an EMBL/GenBank/DDBJ whole genome shotgun (WGS) entry which is preliminary data.</text>
</comment>
<sequence>MAPHSDAYWEERFSGRARQRIQSSTIRELLKLTRQPGIISFSGGLPAPELFPVEALAAASERILRDKPSEALQYGPTEGYPELRECIAAQQGVEPEEVLIVSGSQQGLDLLGKVFIHPGDQVLVEAPTYMGALQAFNPYEPEYLSVQLGDTGLEMDVLEAALQTRPKFMYALPTFQNPSGWLLDLAQRQQLVELAARYEVPLIEDDAYAALYFNGKPLPTLFELDRARGSNNVIRLSTFSKTLTPGLRVAWVIAPKVVIRKLVQAKQGTDLHTPSFNQMLVYEVAQGGLGPQIERIRAKYQRNRDLMHAALSAHMPVSVRWNRPEGGMFLWLRLPEGMSATELFKRSIEQKVAFVPGLPFHANGGGENTLRLSFSQPTETQIQEGIARLGQAVESLLGMVSS</sequence>
<reference evidence="8 9" key="1">
    <citation type="submission" date="2018-08" db="EMBL/GenBank/DDBJ databases">
        <title>Meiothermus granaticius genome AF-68 sequencing project.</title>
        <authorList>
            <person name="Da Costa M.S."/>
            <person name="Albuquerque L."/>
            <person name="Raposo P."/>
            <person name="Froufe H.J.C."/>
            <person name="Barroso C.S."/>
            <person name="Egas C."/>
        </authorList>
    </citation>
    <scope>NUCLEOTIDE SEQUENCE [LARGE SCALE GENOMIC DNA]</scope>
    <source>
        <strain evidence="8 9">AF-68</strain>
    </source>
</reference>
<evidence type="ECO:0000313" key="8">
    <source>
        <dbReference type="EMBL" id="RIH91207.1"/>
    </source>
</evidence>
<protein>
    <submittedName>
        <fullName evidence="8">2-aminoadipate transaminase</fullName>
        <ecNumber evidence="8">2.6.1.39</ecNumber>
    </submittedName>
</protein>
<dbReference type="PANTHER" id="PTHR42790">
    <property type="entry name" value="AMINOTRANSFERASE"/>
    <property type="match status" value="1"/>
</dbReference>
<feature type="domain" description="Aminotransferase class I/classII large" evidence="7">
    <location>
        <begin position="52"/>
        <end position="389"/>
    </location>
</feature>
<dbReference type="OrthoDB" id="9808770at2"/>
<dbReference type="EC" id="2.6.1.39" evidence="8"/>
<accession>A0A399F380</accession>
<evidence type="ECO:0000256" key="6">
    <source>
        <dbReference type="ARBA" id="ARBA00022898"/>
    </source>
</evidence>
<keyword evidence="5 8" id="KW-0808">Transferase</keyword>
<dbReference type="AlphaFoldDB" id="A0A399F380"/>
<evidence type="ECO:0000259" key="7">
    <source>
        <dbReference type="Pfam" id="PF00155"/>
    </source>
</evidence>
<keyword evidence="9" id="KW-1185">Reference proteome</keyword>
<evidence type="ECO:0000313" key="9">
    <source>
        <dbReference type="Proteomes" id="UP000266178"/>
    </source>
</evidence>
<comment type="subunit">
    <text evidence="3">Homodimer.</text>
</comment>
<dbReference type="GO" id="GO:1901605">
    <property type="term" value="P:alpha-amino acid metabolic process"/>
    <property type="evidence" value="ECO:0007669"/>
    <property type="project" value="TreeGrafter"/>
</dbReference>
<dbReference type="Pfam" id="PF00155">
    <property type="entry name" value="Aminotran_1_2"/>
    <property type="match status" value="1"/>
</dbReference>
<dbReference type="Proteomes" id="UP000266178">
    <property type="component" value="Unassembled WGS sequence"/>
</dbReference>
<dbReference type="InterPro" id="IPR015422">
    <property type="entry name" value="PyrdxlP-dep_Trfase_small"/>
</dbReference>
<keyword evidence="6" id="KW-0663">Pyridoxal phosphate</keyword>
<dbReference type="CDD" id="cd00609">
    <property type="entry name" value="AAT_like"/>
    <property type="match status" value="1"/>
</dbReference>
<proteinExistence type="inferred from homology"/>
<dbReference type="InterPro" id="IPR015424">
    <property type="entry name" value="PyrdxlP-dep_Trfase"/>
</dbReference>
<evidence type="ECO:0000256" key="5">
    <source>
        <dbReference type="ARBA" id="ARBA00022679"/>
    </source>
</evidence>
<dbReference type="PANTHER" id="PTHR42790:SF19">
    <property type="entry name" value="KYNURENINE_ALPHA-AMINOADIPATE AMINOTRANSFERASE, MITOCHONDRIAL"/>
    <property type="match status" value="1"/>
</dbReference>
<dbReference type="RefSeq" id="WP_119358341.1">
    <property type="nucleotide sequence ID" value="NZ_BJXM01000002.1"/>
</dbReference>
<dbReference type="Gene3D" id="3.40.640.10">
    <property type="entry name" value="Type I PLP-dependent aspartate aminotransferase-like (Major domain)"/>
    <property type="match status" value="1"/>
</dbReference>
<name>A0A399F380_9DEIN</name>
<comment type="cofactor">
    <cofactor evidence="1">
        <name>pyridoxal 5'-phosphate</name>
        <dbReference type="ChEBI" id="CHEBI:597326"/>
    </cofactor>
</comment>
<evidence type="ECO:0000256" key="1">
    <source>
        <dbReference type="ARBA" id="ARBA00001933"/>
    </source>
</evidence>
<gene>
    <name evidence="8" type="primary">lysN_3</name>
    <name evidence="8" type="ORF">Mgrana_02901</name>
</gene>
<dbReference type="InterPro" id="IPR004839">
    <property type="entry name" value="Aminotransferase_I/II_large"/>
</dbReference>
<organism evidence="8 9">
    <name type="scientific">Meiothermus granaticius NBRC 107808</name>
    <dbReference type="NCBI Taxonomy" id="1227551"/>
    <lineage>
        <taxon>Bacteria</taxon>
        <taxon>Thermotogati</taxon>
        <taxon>Deinococcota</taxon>
        <taxon>Deinococci</taxon>
        <taxon>Thermales</taxon>
        <taxon>Thermaceae</taxon>
        <taxon>Meiothermus</taxon>
    </lineage>
</organism>
<dbReference type="InterPro" id="IPR015421">
    <property type="entry name" value="PyrdxlP-dep_Trfase_major"/>
</dbReference>
<evidence type="ECO:0000256" key="2">
    <source>
        <dbReference type="ARBA" id="ARBA00007441"/>
    </source>
</evidence>
<evidence type="ECO:0000256" key="4">
    <source>
        <dbReference type="ARBA" id="ARBA00022576"/>
    </source>
</evidence>
<keyword evidence="4 8" id="KW-0032">Aminotransferase</keyword>
<evidence type="ECO:0000256" key="3">
    <source>
        <dbReference type="ARBA" id="ARBA00011738"/>
    </source>
</evidence>
<dbReference type="SUPFAM" id="SSF53383">
    <property type="entry name" value="PLP-dependent transferases"/>
    <property type="match status" value="1"/>
</dbReference>
<dbReference type="GO" id="GO:0030170">
    <property type="term" value="F:pyridoxal phosphate binding"/>
    <property type="evidence" value="ECO:0007669"/>
    <property type="project" value="InterPro"/>
</dbReference>
<dbReference type="InterPro" id="IPR050859">
    <property type="entry name" value="Class-I_PLP-dep_aminotransf"/>
</dbReference>
<comment type="similarity">
    <text evidence="2">Belongs to the class-I pyridoxal-phosphate-dependent aminotransferase family.</text>
</comment>
<dbReference type="Gene3D" id="3.90.1150.10">
    <property type="entry name" value="Aspartate Aminotransferase, domain 1"/>
    <property type="match status" value="1"/>
</dbReference>
<dbReference type="GO" id="GO:0047536">
    <property type="term" value="F:2-aminoadipate transaminase activity"/>
    <property type="evidence" value="ECO:0007669"/>
    <property type="project" value="UniProtKB-EC"/>
</dbReference>
<dbReference type="EMBL" id="QWLB01000053">
    <property type="protein sequence ID" value="RIH91207.1"/>
    <property type="molecule type" value="Genomic_DNA"/>
</dbReference>
<dbReference type="FunFam" id="3.40.640.10:FF:000053">
    <property type="entry name" value="Aminotransferase, class I"/>
    <property type="match status" value="1"/>
</dbReference>